<proteinExistence type="predicted"/>
<protein>
    <submittedName>
        <fullName evidence="1">Uncharacterized protein</fullName>
    </submittedName>
</protein>
<reference evidence="1" key="2">
    <citation type="submission" date="2023-06" db="EMBL/GenBank/DDBJ databases">
        <authorList>
            <person name="Ma L."/>
            <person name="Liu K.-W."/>
            <person name="Li Z."/>
            <person name="Hsiao Y.-Y."/>
            <person name="Qi Y."/>
            <person name="Fu T."/>
            <person name="Tang G."/>
            <person name="Zhang D."/>
            <person name="Sun W.-H."/>
            <person name="Liu D.-K."/>
            <person name="Li Y."/>
            <person name="Chen G.-Z."/>
            <person name="Liu X.-D."/>
            <person name="Liao X.-Y."/>
            <person name="Jiang Y.-T."/>
            <person name="Yu X."/>
            <person name="Hao Y."/>
            <person name="Huang J."/>
            <person name="Zhao X.-W."/>
            <person name="Ke S."/>
            <person name="Chen Y.-Y."/>
            <person name="Wu W.-L."/>
            <person name="Hsu J.-L."/>
            <person name="Lin Y.-F."/>
            <person name="Huang M.-D."/>
            <person name="Li C.-Y."/>
            <person name="Huang L."/>
            <person name="Wang Z.-W."/>
            <person name="Zhao X."/>
            <person name="Zhong W.-Y."/>
            <person name="Peng D.-H."/>
            <person name="Ahmad S."/>
            <person name="Lan S."/>
            <person name="Zhang J.-S."/>
            <person name="Tsai W.-C."/>
            <person name="Van De Peer Y."/>
            <person name="Liu Z.-J."/>
        </authorList>
    </citation>
    <scope>NUCLEOTIDE SEQUENCE</scope>
    <source>
        <strain evidence="1">CP</strain>
        <tissue evidence="1">Leaves</tissue>
    </source>
</reference>
<name>A0AAV9E6A2_ACOCL</name>
<keyword evidence="2" id="KW-1185">Reference proteome</keyword>
<comment type="caution">
    <text evidence="1">The sequence shown here is derived from an EMBL/GenBank/DDBJ whole genome shotgun (WGS) entry which is preliminary data.</text>
</comment>
<dbReference type="AlphaFoldDB" id="A0AAV9E6A2"/>
<evidence type="ECO:0000313" key="1">
    <source>
        <dbReference type="EMBL" id="KAK1308508.1"/>
    </source>
</evidence>
<dbReference type="EMBL" id="JAUJYO010000009">
    <property type="protein sequence ID" value="KAK1308508.1"/>
    <property type="molecule type" value="Genomic_DNA"/>
</dbReference>
<dbReference type="Proteomes" id="UP001180020">
    <property type="component" value="Unassembled WGS sequence"/>
</dbReference>
<sequence>MAAFIQDGRWCKPTRWPPKFDNVWEEISQLDVGGSGPDILVWTGSKTGRLVTKQSISAFSVELQSIVVHSSFLTKSLLLIPAIVKGRTVVLDGVHYKARR</sequence>
<accession>A0AAV9E6A2</accession>
<reference evidence="1" key="1">
    <citation type="journal article" date="2023" name="Nat. Commun.">
        <title>Diploid and tetraploid genomes of Acorus and the evolution of monocots.</title>
        <authorList>
            <person name="Ma L."/>
            <person name="Liu K.W."/>
            <person name="Li Z."/>
            <person name="Hsiao Y.Y."/>
            <person name="Qi Y."/>
            <person name="Fu T."/>
            <person name="Tang G.D."/>
            <person name="Zhang D."/>
            <person name="Sun W.H."/>
            <person name="Liu D.K."/>
            <person name="Li Y."/>
            <person name="Chen G.Z."/>
            <person name="Liu X.D."/>
            <person name="Liao X.Y."/>
            <person name="Jiang Y.T."/>
            <person name="Yu X."/>
            <person name="Hao Y."/>
            <person name="Huang J."/>
            <person name="Zhao X.W."/>
            <person name="Ke S."/>
            <person name="Chen Y.Y."/>
            <person name="Wu W.L."/>
            <person name="Hsu J.L."/>
            <person name="Lin Y.F."/>
            <person name="Huang M.D."/>
            <person name="Li C.Y."/>
            <person name="Huang L."/>
            <person name="Wang Z.W."/>
            <person name="Zhao X."/>
            <person name="Zhong W.Y."/>
            <person name="Peng D.H."/>
            <person name="Ahmad S."/>
            <person name="Lan S."/>
            <person name="Zhang J.S."/>
            <person name="Tsai W.C."/>
            <person name="Van de Peer Y."/>
            <person name="Liu Z.J."/>
        </authorList>
    </citation>
    <scope>NUCLEOTIDE SEQUENCE</scope>
    <source>
        <strain evidence="1">CP</strain>
    </source>
</reference>
<evidence type="ECO:0000313" key="2">
    <source>
        <dbReference type="Proteomes" id="UP001180020"/>
    </source>
</evidence>
<gene>
    <name evidence="1" type="ORF">QJS10_CPA09g01008</name>
</gene>
<organism evidence="1 2">
    <name type="scientific">Acorus calamus</name>
    <name type="common">Sweet flag</name>
    <dbReference type="NCBI Taxonomy" id="4465"/>
    <lineage>
        <taxon>Eukaryota</taxon>
        <taxon>Viridiplantae</taxon>
        <taxon>Streptophyta</taxon>
        <taxon>Embryophyta</taxon>
        <taxon>Tracheophyta</taxon>
        <taxon>Spermatophyta</taxon>
        <taxon>Magnoliopsida</taxon>
        <taxon>Liliopsida</taxon>
        <taxon>Acoraceae</taxon>
        <taxon>Acorus</taxon>
    </lineage>
</organism>